<dbReference type="Proteomes" id="UP000070529">
    <property type="component" value="Unassembled WGS sequence"/>
</dbReference>
<dbReference type="AlphaFoldDB" id="A0A135I5W9"/>
<evidence type="ECO:0000313" key="2">
    <source>
        <dbReference type="Proteomes" id="UP000070529"/>
    </source>
</evidence>
<proteinExistence type="predicted"/>
<reference evidence="1 2" key="1">
    <citation type="submission" date="2015-11" db="EMBL/GenBank/DDBJ databases">
        <title>Genomic Taxonomy of the Vibrionaceae.</title>
        <authorList>
            <person name="Gomez-Gil B."/>
            <person name="Enciso-Ibarra J."/>
        </authorList>
    </citation>
    <scope>NUCLEOTIDE SEQUENCE [LARGE SCALE GENOMIC DNA]</scope>
    <source>
        <strain evidence="1 2">CAIM 912</strain>
    </source>
</reference>
<organism evidence="1 2">
    <name type="scientific">Enterovibrio coralii</name>
    <dbReference type="NCBI Taxonomy" id="294935"/>
    <lineage>
        <taxon>Bacteria</taxon>
        <taxon>Pseudomonadati</taxon>
        <taxon>Pseudomonadota</taxon>
        <taxon>Gammaproteobacteria</taxon>
        <taxon>Vibrionales</taxon>
        <taxon>Vibrionaceae</taxon>
        <taxon>Enterovibrio</taxon>
    </lineage>
</organism>
<keyword evidence="2" id="KW-1185">Reference proteome</keyword>
<accession>A0A135I5W9</accession>
<gene>
    <name evidence="1" type="ORF">ATN88_16020</name>
</gene>
<dbReference type="EMBL" id="LNTY01000049">
    <property type="protein sequence ID" value="KXF80784.1"/>
    <property type="molecule type" value="Genomic_DNA"/>
</dbReference>
<evidence type="ECO:0000313" key="1">
    <source>
        <dbReference type="EMBL" id="KXF80784.1"/>
    </source>
</evidence>
<protein>
    <submittedName>
        <fullName evidence="1">Uncharacterized protein</fullName>
    </submittedName>
</protein>
<comment type="caution">
    <text evidence="1">The sequence shown here is derived from an EMBL/GenBank/DDBJ whole genome shotgun (WGS) entry which is preliminary data.</text>
</comment>
<name>A0A135I5W9_9GAMM</name>
<sequence>MTRPFYASVHSFFCFKECIHKHFKIQSMTLKGKISNMSNIDNDDFTGKISRVKETIAISFNPQAQMILHRQRIPQLMEFFNLRLEQGQLFLLTLYLWHPPSF</sequence>